<dbReference type="InterPro" id="IPR037066">
    <property type="entry name" value="Plug_dom_sf"/>
</dbReference>
<evidence type="ECO:0000256" key="15">
    <source>
        <dbReference type="RuleBase" id="RU003357"/>
    </source>
</evidence>
<evidence type="ECO:0000256" key="4">
    <source>
        <dbReference type="ARBA" id="ARBA00022452"/>
    </source>
</evidence>
<keyword evidence="13 14" id="KW-0998">Cell outer membrane</keyword>
<dbReference type="Proteomes" id="UP000316167">
    <property type="component" value="Unassembled WGS sequence"/>
</dbReference>
<dbReference type="EMBL" id="VLLE01000003">
    <property type="protein sequence ID" value="TWI83578.1"/>
    <property type="molecule type" value="Genomic_DNA"/>
</dbReference>
<dbReference type="SUPFAM" id="SSF49464">
    <property type="entry name" value="Carboxypeptidase regulatory domain-like"/>
    <property type="match status" value="1"/>
</dbReference>
<feature type="domain" description="TonB-dependent receptor-like beta-barrel" evidence="17">
    <location>
        <begin position="319"/>
        <end position="779"/>
    </location>
</feature>
<evidence type="ECO:0000256" key="3">
    <source>
        <dbReference type="ARBA" id="ARBA00022448"/>
    </source>
</evidence>
<evidence type="ECO:0000256" key="9">
    <source>
        <dbReference type="ARBA" id="ARBA00023065"/>
    </source>
</evidence>
<dbReference type="Gene3D" id="2.60.40.1120">
    <property type="entry name" value="Carboxypeptidase-like, regulatory domain"/>
    <property type="match status" value="1"/>
</dbReference>
<dbReference type="Gene3D" id="2.40.170.20">
    <property type="entry name" value="TonB-dependent receptor, beta-barrel domain"/>
    <property type="match status" value="1"/>
</dbReference>
<dbReference type="GO" id="GO:0015891">
    <property type="term" value="P:siderophore transport"/>
    <property type="evidence" value="ECO:0007669"/>
    <property type="project" value="InterPro"/>
</dbReference>
<dbReference type="Gene3D" id="2.170.130.10">
    <property type="entry name" value="TonB-dependent receptor, plug domain"/>
    <property type="match status" value="1"/>
</dbReference>
<evidence type="ECO:0000259" key="18">
    <source>
        <dbReference type="Pfam" id="PF07715"/>
    </source>
</evidence>
<evidence type="ECO:0000313" key="19">
    <source>
        <dbReference type="EMBL" id="TWI83578.1"/>
    </source>
</evidence>
<proteinExistence type="inferred from homology"/>
<evidence type="ECO:0000256" key="11">
    <source>
        <dbReference type="ARBA" id="ARBA00023136"/>
    </source>
</evidence>
<keyword evidence="11 14" id="KW-0472">Membrane</keyword>
<dbReference type="InterPro" id="IPR000531">
    <property type="entry name" value="Beta-barrel_TonB"/>
</dbReference>
<dbReference type="RefSeq" id="WP_144885838.1">
    <property type="nucleotide sequence ID" value="NZ_VLLE01000003.1"/>
</dbReference>
<dbReference type="InterPro" id="IPR039426">
    <property type="entry name" value="TonB-dep_rcpt-like"/>
</dbReference>
<comment type="caution">
    <text evidence="19">The sequence shown here is derived from an EMBL/GenBank/DDBJ whole genome shotgun (WGS) entry which is preliminary data.</text>
</comment>
<dbReference type="PANTHER" id="PTHR32552">
    <property type="entry name" value="FERRICHROME IRON RECEPTOR-RELATED"/>
    <property type="match status" value="1"/>
</dbReference>
<keyword evidence="10 15" id="KW-0798">TonB box</keyword>
<keyword evidence="9" id="KW-0406">Ion transport</keyword>
<dbReference type="GO" id="GO:0038023">
    <property type="term" value="F:signaling receptor activity"/>
    <property type="evidence" value="ECO:0007669"/>
    <property type="project" value="InterPro"/>
</dbReference>
<dbReference type="PANTHER" id="PTHR32552:SF68">
    <property type="entry name" value="FERRICHROME OUTER MEMBRANE TRANSPORTER_PHAGE RECEPTOR"/>
    <property type="match status" value="1"/>
</dbReference>
<dbReference type="GO" id="GO:0009279">
    <property type="term" value="C:cell outer membrane"/>
    <property type="evidence" value="ECO:0007669"/>
    <property type="project" value="UniProtKB-SubCell"/>
</dbReference>
<dbReference type="SUPFAM" id="SSF56935">
    <property type="entry name" value="Porins"/>
    <property type="match status" value="1"/>
</dbReference>
<feature type="chain" id="PRO_5021994867" evidence="16">
    <location>
        <begin position="20"/>
        <end position="810"/>
    </location>
</feature>
<comment type="similarity">
    <text evidence="2 14 15">Belongs to the TonB-dependent receptor family.</text>
</comment>
<keyword evidence="7 16" id="KW-0732">Signal</keyword>
<reference evidence="19 20" key="1">
    <citation type="journal article" date="2015" name="Stand. Genomic Sci.">
        <title>Genomic Encyclopedia of Bacterial and Archaeal Type Strains, Phase III: the genomes of soil and plant-associated and newly described type strains.</title>
        <authorList>
            <person name="Whitman W.B."/>
            <person name="Woyke T."/>
            <person name="Klenk H.P."/>
            <person name="Zhou Y."/>
            <person name="Lilburn T.G."/>
            <person name="Beck B.J."/>
            <person name="De Vos P."/>
            <person name="Vandamme P."/>
            <person name="Eisen J.A."/>
            <person name="Garrity G."/>
            <person name="Hugenholtz P."/>
            <person name="Kyrpides N.C."/>
        </authorList>
    </citation>
    <scope>NUCLEOTIDE SEQUENCE [LARGE SCALE GENOMIC DNA]</scope>
    <source>
        <strain evidence="19 20">CGMCC 1.7271</strain>
    </source>
</reference>
<dbReference type="CDD" id="cd01347">
    <property type="entry name" value="ligand_gated_channel"/>
    <property type="match status" value="1"/>
</dbReference>
<accession>A0A562SR17</accession>
<keyword evidence="8" id="KW-0408">Iron</keyword>
<keyword evidence="12 19" id="KW-0675">Receptor</keyword>
<dbReference type="NCBIfam" id="TIGR01783">
    <property type="entry name" value="TonB-siderophor"/>
    <property type="match status" value="1"/>
</dbReference>
<evidence type="ECO:0000256" key="12">
    <source>
        <dbReference type="ARBA" id="ARBA00023170"/>
    </source>
</evidence>
<dbReference type="InterPro" id="IPR008969">
    <property type="entry name" value="CarboxyPept-like_regulatory"/>
</dbReference>
<evidence type="ECO:0000256" key="6">
    <source>
        <dbReference type="ARBA" id="ARBA00022692"/>
    </source>
</evidence>
<evidence type="ECO:0000256" key="5">
    <source>
        <dbReference type="ARBA" id="ARBA00022496"/>
    </source>
</evidence>
<evidence type="ECO:0000256" key="10">
    <source>
        <dbReference type="ARBA" id="ARBA00023077"/>
    </source>
</evidence>
<evidence type="ECO:0000259" key="17">
    <source>
        <dbReference type="Pfam" id="PF00593"/>
    </source>
</evidence>
<dbReference type="Pfam" id="PF13715">
    <property type="entry name" value="CarbopepD_reg_2"/>
    <property type="match status" value="1"/>
</dbReference>
<dbReference type="AlphaFoldDB" id="A0A562SR17"/>
<keyword evidence="20" id="KW-1185">Reference proteome</keyword>
<evidence type="ECO:0000256" key="2">
    <source>
        <dbReference type="ARBA" id="ARBA00009810"/>
    </source>
</evidence>
<dbReference type="InterPro" id="IPR012910">
    <property type="entry name" value="Plug_dom"/>
</dbReference>
<dbReference type="InterPro" id="IPR010105">
    <property type="entry name" value="TonB_sidphr_rcpt"/>
</dbReference>
<evidence type="ECO:0000256" key="14">
    <source>
        <dbReference type="PROSITE-ProRule" id="PRU01360"/>
    </source>
</evidence>
<keyword evidence="6 14" id="KW-0812">Transmembrane</keyword>
<gene>
    <name evidence="19" type="ORF">IQ13_1690</name>
</gene>
<dbReference type="InterPro" id="IPR036942">
    <property type="entry name" value="Beta-barrel_TonB_sf"/>
</dbReference>
<organism evidence="19 20">
    <name type="scientific">Lacibacter cauensis</name>
    <dbReference type="NCBI Taxonomy" id="510947"/>
    <lineage>
        <taxon>Bacteria</taxon>
        <taxon>Pseudomonadati</taxon>
        <taxon>Bacteroidota</taxon>
        <taxon>Chitinophagia</taxon>
        <taxon>Chitinophagales</taxon>
        <taxon>Chitinophagaceae</taxon>
        <taxon>Lacibacter</taxon>
    </lineage>
</organism>
<keyword evidence="3 14" id="KW-0813">Transport</keyword>
<evidence type="ECO:0000256" key="16">
    <source>
        <dbReference type="SAM" id="SignalP"/>
    </source>
</evidence>
<evidence type="ECO:0000313" key="20">
    <source>
        <dbReference type="Proteomes" id="UP000316167"/>
    </source>
</evidence>
<dbReference type="Pfam" id="PF00593">
    <property type="entry name" value="TonB_dep_Rec_b-barrel"/>
    <property type="match status" value="1"/>
</dbReference>
<dbReference type="Pfam" id="PF07715">
    <property type="entry name" value="Plug"/>
    <property type="match status" value="1"/>
</dbReference>
<name>A0A562SR17_9BACT</name>
<sequence length="810" mass="89868">MNRTLLTLSLALISLSVSAQNNFNTENRNTQPVTAQPAPAPVVKGVVRTSDGKPAGWVNVLIKETNNGTITNEAGEYFFYSVPEGRYTLIVSFTGLKTVETVIDVKKGDALVQDFVLTENKTELQEIVIAYFRSVNDRATVFGKSAIKPMDLPQAIATVSEVVMKEQQAQRLSDVVKNVNGVYLSTTRASTQESFSARGYGFSSTNMFRNGSRVNSGAMPEVSSLESVEILKGGAAILYGNVAPGGVLNMVTKKPKFDFGGEASLRAGSFNLWKPTFDVYGPISKKIAYRLNGTFETTDSYRAKVSSKRYYINPSFLFKLGNKTELILEADYLKHDFTPDFGVGSLNNTIIPNVHRSTFMGTEWQYNVTQQSTASATVKHAFNDKWQLSSVLSYQNFDRDYYAVERIQAKANGDWGRPLGRVDTKENYFTGQVNLNGKFKTWAMEHTLLAGIDADRYLTETYNYDIQGKIYDSINILDPNKFVRRTDIPVATRVTFVQTPVNRLGAYVQDLISITPKLKLLAGIRWSLQESVPSTTTYLAKDSVVKGKIKVDRAFSPRFGLVYRMKPNVSFFASYSNSFAINTGLDIYNNVLPASIIDQYEIGVKNILLKGKLTVNVTAYKIINNNLAQTAQFDRNGNPNNNSNLKELTGQTTSNGIEVDVTGNFVKGLSMMAGYSYNDMRYTNTPDKVGSYIEGDRLVNIPAHTANASAFYTFSEGALKRLKIGAGVYYIGDRIGGWNNTQGQSQNYSRMIPVKAFTTVDITAGYNIKRFTLLAKLANVGNVLNYYVHENYSVNPIAPRSFVATVSYKF</sequence>
<protein>
    <submittedName>
        <fullName evidence="19">Iron complex outermembrane receptor protein</fullName>
    </submittedName>
</protein>
<keyword evidence="4 14" id="KW-1134">Transmembrane beta strand</keyword>
<dbReference type="PROSITE" id="PS52016">
    <property type="entry name" value="TONB_DEPENDENT_REC_3"/>
    <property type="match status" value="1"/>
</dbReference>
<evidence type="ECO:0000256" key="1">
    <source>
        <dbReference type="ARBA" id="ARBA00004571"/>
    </source>
</evidence>
<dbReference type="OrthoDB" id="9775095at2"/>
<comment type="subcellular location">
    <subcellularLocation>
        <location evidence="1 14">Cell outer membrane</location>
        <topology evidence="1 14">Multi-pass membrane protein</topology>
    </subcellularLocation>
</comment>
<feature type="domain" description="TonB-dependent receptor plug" evidence="18">
    <location>
        <begin position="149"/>
        <end position="247"/>
    </location>
</feature>
<feature type="signal peptide" evidence="16">
    <location>
        <begin position="1"/>
        <end position="19"/>
    </location>
</feature>
<evidence type="ECO:0000256" key="7">
    <source>
        <dbReference type="ARBA" id="ARBA00022729"/>
    </source>
</evidence>
<keyword evidence="5" id="KW-0410">Iron transport</keyword>
<evidence type="ECO:0000256" key="8">
    <source>
        <dbReference type="ARBA" id="ARBA00023004"/>
    </source>
</evidence>
<dbReference type="GO" id="GO:0015344">
    <property type="term" value="F:siderophore uptake transmembrane transporter activity"/>
    <property type="evidence" value="ECO:0007669"/>
    <property type="project" value="TreeGrafter"/>
</dbReference>
<evidence type="ECO:0000256" key="13">
    <source>
        <dbReference type="ARBA" id="ARBA00023237"/>
    </source>
</evidence>